<keyword evidence="1" id="KW-0812">Transmembrane</keyword>
<proteinExistence type="predicted"/>
<feature type="transmembrane region" description="Helical" evidence="1">
    <location>
        <begin position="44"/>
        <end position="67"/>
    </location>
</feature>
<protein>
    <submittedName>
        <fullName evidence="2">Uncharacterized protein</fullName>
    </submittedName>
</protein>
<evidence type="ECO:0000256" key="1">
    <source>
        <dbReference type="SAM" id="Phobius"/>
    </source>
</evidence>
<feature type="transmembrane region" description="Helical" evidence="1">
    <location>
        <begin position="341"/>
        <end position="367"/>
    </location>
</feature>
<gene>
    <name evidence="2" type="ORF">CROQUDRAFT_37415</name>
</gene>
<comment type="caution">
    <text evidence="2">The sequence shown here is derived from an EMBL/GenBank/DDBJ whole genome shotgun (WGS) entry which is preliminary data.</text>
</comment>
<feature type="transmembrane region" description="Helical" evidence="1">
    <location>
        <begin position="379"/>
        <end position="397"/>
    </location>
</feature>
<dbReference type="EMBL" id="MU167216">
    <property type="protein sequence ID" value="KAG0150964.1"/>
    <property type="molecule type" value="Genomic_DNA"/>
</dbReference>
<feature type="transmembrane region" description="Helical" evidence="1">
    <location>
        <begin position="253"/>
        <end position="271"/>
    </location>
</feature>
<organism evidence="2 3">
    <name type="scientific">Cronartium quercuum f. sp. fusiforme G11</name>
    <dbReference type="NCBI Taxonomy" id="708437"/>
    <lineage>
        <taxon>Eukaryota</taxon>
        <taxon>Fungi</taxon>
        <taxon>Dikarya</taxon>
        <taxon>Basidiomycota</taxon>
        <taxon>Pucciniomycotina</taxon>
        <taxon>Pucciniomycetes</taxon>
        <taxon>Pucciniales</taxon>
        <taxon>Coleosporiaceae</taxon>
        <taxon>Cronartium</taxon>
    </lineage>
</organism>
<feature type="transmembrane region" description="Helical" evidence="1">
    <location>
        <begin position="152"/>
        <end position="173"/>
    </location>
</feature>
<dbReference type="AlphaFoldDB" id="A0A9P6NVI7"/>
<dbReference type="Proteomes" id="UP000886653">
    <property type="component" value="Unassembled WGS sequence"/>
</dbReference>
<evidence type="ECO:0000313" key="3">
    <source>
        <dbReference type="Proteomes" id="UP000886653"/>
    </source>
</evidence>
<accession>A0A9P6NVI7</accession>
<dbReference type="OrthoDB" id="2503821at2759"/>
<feature type="transmembrane region" description="Helical" evidence="1">
    <location>
        <begin position="185"/>
        <end position="211"/>
    </location>
</feature>
<evidence type="ECO:0000313" key="2">
    <source>
        <dbReference type="EMBL" id="KAG0150964.1"/>
    </source>
</evidence>
<reference evidence="2" key="1">
    <citation type="submission" date="2013-11" db="EMBL/GenBank/DDBJ databases">
        <title>Genome sequence of the fusiform rust pathogen reveals effectors for host alternation and coevolution with pine.</title>
        <authorList>
            <consortium name="DOE Joint Genome Institute"/>
            <person name="Smith K."/>
            <person name="Pendleton A."/>
            <person name="Kubisiak T."/>
            <person name="Anderson C."/>
            <person name="Salamov A."/>
            <person name="Aerts A."/>
            <person name="Riley R."/>
            <person name="Clum A."/>
            <person name="Lindquist E."/>
            <person name="Ence D."/>
            <person name="Campbell M."/>
            <person name="Kronenberg Z."/>
            <person name="Feau N."/>
            <person name="Dhillon B."/>
            <person name="Hamelin R."/>
            <person name="Burleigh J."/>
            <person name="Smith J."/>
            <person name="Yandell M."/>
            <person name="Nelson C."/>
            <person name="Grigoriev I."/>
            <person name="Davis J."/>
        </authorList>
    </citation>
    <scope>NUCLEOTIDE SEQUENCE</scope>
    <source>
        <strain evidence="2">G11</strain>
    </source>
</reference>
<keyword evidence="1" id="KW-1133">Transmembrane helix</keyword>
<keyword evidence="3" id="KW-1185">Reference proteome</keyword>
<feature type="transmembrane region" description="Helical" evidence="1">
    <location>
        <begin position="102"/>
        <end position="126"/>
    </location>
</feature>
<name>A0A9P6NVI7_9BASI</name>
<keyword evidence="1" id="KW-0472">Membrane</keyword>
<sequence>MASGVNSTSISPSVDPSKEVEVEALIAFLDSYEYPSIYPYVQQVLIVSSVLYFLVIMVSLAIIAVLYHRGPESRRRQLWLWRRHYPPGMSYKTPYFIPNGGLAAVISHIFVGIFYELYIVFAYQAIRSPKAAFSHFQHFWLPLTYSPGFFGFWYFGFSTFYACVFAPGQLGIGSLATRHYLPHPVIMNILCIGVPVFIAVISMGWAIIFLVTSCNKREAYAVLISEVRLGKEFVPDMERYKQAGNNFLTWSRYAAGFWLITAFFCCLFYFFSLAPFLRRLKGTVDDASGQLNLMGDLDETIFTEQPDKRSTVSLQAPASIPASSSNQTSRLGRKLQRRYRLLIWHCAFLTVALTWYLIVGIVITVLLGRDMVHEVWRSLAIWLVAASAAQLSIAVLLQSVRRCVIVI</sequence>